<dbReference type="InterPro" id="IPR037165">
    <property type="entry name" value="AldOxase/xan_DH_Mopterin-bd_sf"/>
</dbReference>
<organism evidence="2 3">
    <name type="scientific">Ramlibacter aurantiacus</name>
    <dbReference type="NCBI Taxonomy" id="2801330"/>
    <lineage>
        <taxon>Bacteria</taxon>
        <taxon>Pseudomonadati</taxon>
        <taxon>Pseudomonadota</taxon>
        <taxon>Betaproteobacteria</taxon>
        <taxon>Burkholderiales</taxon>
        <taxon>Comamonadaceae</taxon>
        <taxon>Ramlibacter</taxon>
    </lineage>
</organism>
<dbReference type="InterPro" id="IPR052516">
    <property type="entry name" value="N-heterocyclic_Hydroxylase"/>
</dbReference>
<gene>
    <name evidence="2" type="ORF">JI739_16435</name>
</gene>
<evidence type="ECO:0000259" key="1">
    <source>
        <dbReference type="SMART" id="SM01008"/>
    </source>
</evidence>
<dbReference type="AlphaFoldDB" id="A0A937D2T2"/>
<dbReference type="GO" id="GO:0016491">
    <property type="term" value="F:oxidoreductase activity"/>
    <property type="evidence" value="ECO:0007669"/>
    <property type="project" value="InterPro"/>
</dbReference>
<comment type="caution">
    <text evidence="2">The sequence shown here is derived from an EMBL/GenBank/DDBJ whole genome shotgun (WGS) entry which is preliminary data.</text>
</comment>
<dbReference type="InterPro" id="IPR012368">
    <property type="entry name" value="OxRdtase_Mopterin-bd_su_IorB"/>
</dbReference>
<dbReference type="InterPro" id="IPR000674">
    <property type="entry name" value="Ald_Oxase/Xan_DH_a/b"/>
</dbReference>
<dbReference type="InterPro" id="IPR008274">
    <property type="entry name" value="AldOxase/xan_DH_MoCoBD1"/>
</dbReference>
<dbReference type="SUPFAM" id="SSF56003">
    <property type="entry name" value="Molybdenum cofactor-binding domain"/>
    <property type="match status" value="2"/>
</dbReference>
<dbReference type="RefSeq" id="WP_201685018.1">
    <property type="nucleotide sequence ID" value="NZ_JAEQNA010000006.1"/>
</dbReference>
<dbReference type="InterPro" id="IPR046867">
    <property type="entry name" value="AldOxase/xan_DH_MoCoBD2"/>
</dbReference>
<sequence length="716" mass="76774">MTATAPLPLPAALALQPHLSAWLRFADGRVQVRTGKVEIGQGIVTALAQVAADALGVSLERVAMVPASTESPDEGITSGSRSVHESAAVLRRVGAHARARLLHAAGRQLDIEPGALAVVDGAVLHGGTTTGIDYWSLGPGWLDGDLRAGDTAPAGPPPRSVVGRSVPRLDLPAKVMGRPAFVHDLVLPGMLFGRVVRSPQGHEALASIDLAGTAGLPGVVAVVRDGDFVGVIARREEQAVRARQHALDSARWSRRERFTSDAAVHEWLQAQPTVDGVVLQQVDEAARARAVQRHRARYTRPYIAHAALGPSCAVARIIEGRVEVWTHSQSIHLLREDLSRVLRLPRERITVHHAQGAGCYGHNGADDAALDAVLLSKAVDGQPVKLQWMREDEFAWEPYGPAMVVELQAGLDAARRIVDWSLDAWSNGHLSRPAVSKGSAEPASALLAAWQLDHPMPRAPQVDPPMVNGIEHGGIGRNAATAIYALPNQRVLTHRVDALPLRASSLRSIGAYANIFAIESFMDELAELAGVDPLAFRMQHLRDERARAVLERAAAAGGWRPGRPSDGTTGWGLACAQYCNHLGHFAVVVRLGVDPDLRVQRVVAAVDVGQVINPDGLRNQVEGGIVQAISWTLKEQVRFDAQGIHTQGWADYPILGFAEIPEIEVHLIDRPDDEPLGAGEITMGPVAAAIGNAVHHALGLRVRDLPITRERILELA</sequence>
<protein>
    <submittedName>
        <fullName evidence="2">Xanthine dehydrogenase family protein molybdopterin-binding subunit</fullName>
    </submittedName>
</protein>
<name>A0A937D2T2_9BURK</name>
<dbReference type="Proteomes" id="UP000613011">
    <property type="component" value="Unassembled WGS sequence"/>
</dbReference>
<dbReference type="Gene3D" id="3.30.365.10">
    <property type="entry name" value="Aldehyde oxidase/xanthine dehydrogenase, molybdopterin binding domain"/>
    <property type="match status" value="4"/>
</dbReference>
<dbReference type="Pfam" id="PF20256">
    <property type="entry name" value="MoCoBD_2"/>
    <property type="match status" value="2"/>
</dbReference>
<dbReference type="SMART" id="SM01008">
    <property type="entry name" value="Ald_Xan_dh_C"/>
    <property type="match status" value="1"/>
</dbReference>
<dbReference type="Gene3D" id="3.90.1170.50">
    <property type="entry name" value="Aldehyde oxidase/xanthine dehydrogenase, a/b hammerhead"/>
    <property type="match status" value="1"/>
</dbReference>
<dbReference type="Pfam" id="PF02738">
    <property type="entry name" value="MoCoBD_1"/>
    <property type="match status" value="1"/>
</dbReference>
<proteinExistence type="predicted"/>
<reference evidence="2" key="1">
    <citation type="submission" date="2021-01" db="EMBL/GenBank/DDBJ databases">
        <title>Ramlibacter sp. strain AW1 16S ribosomal RNA gene Genome sequencing and assembly.</title>
        <authorList>
            <person name="Kang M."/>
        </authorList>
    </citation>
    <scope>NUCLEOTIDE SEQUENCE</scope>
    <source>
        <strain evidence="2">AW1</strain>
    </source>
</reference>
<accession>A0A937D2T2</accession>
<feature type="domain" description="Aldehyde oxidase/xanthine dehydrogenase a/b hammerhead" evidence="1">
    <location>
        <begin position="176"/>
        <end position="256"/>
    </location>
</feature>
<dbReference type="PANTHER" id="PTHR47495">
    <property type="entry name" value="ALDEHYDE DEHYDROGENASE"/>
    <property type="match status" value="1"/>
</dbReference>
<dbReference type="PANTHER" id="PTHR47495:SF1">
    <property type="entry name" value="BLL3820 PROTEIN"/>
    <property type="match status" value="1"/>
</dbReference>
<evidence type="ECO:0000313" key="3">
    <source>
        <dbReference type="Proteomes" id="UP000613011"/>
    </source>
</evidence>
<dbReference type="PIRSF" id="PIRSF036389">
    <property type="entry name" value="IOR_B"/>
    <property type="match status" value="1"/>
</dbReference>
<keyword evidence="3" id="KW-1185">Reference proteome</keyword>
<dbReference type="EMBL" id="JAEQNA010000006">
    <property type="protein sequence ID" value="MBL0421939.1"/>
    <property type="molecule type" value="Genomic_DNA"/>
</dbReference>
<evidence type="ECO:0000313" key="2">
    <source>
        <dbReference type="EMBL" id="MBL0421939.1"/>
    </source>
</evidence>